<dbReference type="OrthoDB" id="10607376at2759"/>
<reference evidence="2" key="1">
    <citation type="submission" date="2019-08" db="EMBL/GenBank/DDBJ databases">
        <title>The genome of the North American firefly Photinus pyralis.</title>
        <authorList>
            <consortium name="Photinus pyralis genome working group"/>
            <person name="Fallon T.R."/>
            <person name="Sander Lower S.E."/>
            <person name="Weng J.-K."/>
        </authorList>
    </citation>
    <scope>NUCLEOTIDE SEQUENCE</scope>
    <source>
        <strain evidence="2">TRF0915ILg1</strain>
        <tissue evidence="2">Whole body</tissue>
    </source>
</reference>
<accession>A0A8K0DAP2</accession>
<dbReference type="AlphaFoldDB" id="A0A8K0DAP2"/>
<protein>
    <submittedName>
        <fullName evidence="2">Uncharacterized protein</fullName>
    </submittedName>
</protein>
<proteinExistence type="predicted"/>
<evidence type="ECO:0000313" key="3">
    <source>
        <dbReference type="Proteomes" id="UP000801492"/>
    </source>
</evidence>
<organism evidence="2 3">
    <name type="scientific">Ignelater luminosus</name>
    <name type="common">Cucubano</name>
    <name type="synonym">Pyrophorus luminosus</name>
    <dbReference type="NCBI Taxonomy" id="2038154"/>
    <lineage>
        <taxon>Eukaryota</taxon>
        <taxon>Metazoa</taxon>
        <taxon>Ecdysozoa</taxon>
        <taxon>Arthropoda</taxon>
        <taxon>Hexapoda</taxon>
        <taxon>Insecta</taxon>
        <taxon>Pterygota</taxon>
        <taxon>Neoptera</taxon>
        <taxon>Endopterygota</taxon>
        <taxon>Coleoptera</taxon>
        <taxon>Polyphaga</taxon>
        <taxon>Elateriformia</taxon>
        <taxon>Elateroidea</taxon>
        <taxon>Elateridae</taxon>
        <taxon>Agrypninae</taxon>
        <taxon>Pyrophorini</taxon>
        <taxon>Ignelater</taxon>
    </lineage>
</organism>
<dbReference type="EMBL" id="VTPC01001214">
    <property type="protein sequence ID" value="KAF2902690.1"/>
    <property type="molecule type" value="Genomic_DNA"/>
</dbReference>
<dbReference type="Proteomes" id="UP000801492">
    <property type="component" value="Unassembled WGS sequence"/>
</dbReference>
<feature type="region of interest" description="Disordered" evidence="1">
    <location>
        <begin position="1"/>
        <end position="27"/>
    </location>
</feature>
<comment type="caution">
    <text evidence="2">The sequence shown here is derived from an EMBL/GenBank/DDBJ whole genome shotgun (WGS) entry which is preliminary data.</text>
</comment>
<evidence type="ECO:0000313" key="2">
    <source>
        <dbReference type="EMBL" id="KAF2902690.1"/>
    </source>
</evidence>
<gene>
    <name evidence="2" type="ORF">ILUMI_03496</name>
</gene>
<keyword evidence="3" id="KW-1185">Reference proteome</keyword>
<name>A0A8K0DAP2_IGNLU</name>
<evidence type="ECO:0000256" key="1">
    <source>
        <dbReference type="SAM" id="MobiDB-lite"/>
    </source>
</evidence>
<sequence>MATGVGRPKLSFADSSKGTKRQKAKTLRSVTSTELSYATQMSLCAESREDATKIVNKRWQVRKEDKQIVADRKKKIREEFKTKLGLLVDQPRTEGSGTSNDGYTARKLFNISKLASDITGMSKRLAADPHPAIRRWHIAPRYASIRFTNRSIDQTAAGAPAAFAALSLLHGAIHFDDSRQQLIETLLPHKL</sequence>